<sequence length="108" mass="12271">MSQGFTVIQMTCRAECTEGQMKHFILNIRKVRGGYLMIRGVLSIMGPHTEVTINMNQHAFKQLLCEEFCPHEFCVGLANIGIELGVDLSLASTWQPFVELRTRLTRPM</sequence>
<evidence type="ECO:0000313" key="1">
    <source>
        <dbReference type="EMBL" id="GIY78816.1"/>
    </source>
</evidence>
<gene>
    <name evidence="1" type="ORF">CDAR_391431</name>
</gene>
<name>A0AAV4W7R2_9ARAC</name>
<dbReference type="AlphaFoldDB" id="A0AAV4W7R2"/>
<reference evidence="1 2" key="1">
    <citation type="submission" date="2021-06" db="EMBL/GenBank/DDBJ databases">
        <title>Caerostris darwini draft genome.</title>
        <authorList>
            <person name="Kono N."/>
            <person name="Arakawa K."/>
        </authorList>
    </citation>
    <scope>NUCLEOTIDE SEQUENCE [LARGE SCALE GENOMIC DNA]</scope>
</reference>
<dbReference type="Proteomes" id="UP001054837">
    <property type="component" value="Unassembled WGS sequence"/>
</dbReference>
<proteinExistence type="predicted"/>
<comment type="caution">
    <text evidence="1">The sequence shown here is derived from an EMBL/GenBank/DDBJ whole genome shotgun (WGS) entry which is preliminary data.</text>
</comment>
<keyword evidence="2" id="KW-1185">Reference proteome</keyword>
<evidence type="ECO:0000313" key="2">
    <source>
        <dbReference type="Proteomes" id="UP001054837"/>
    </source>
</evidence>
<accession>A0AAV4W7R2</accession>
<protein>
    <submittedName>
        <fullName evidence="1">Uncharacterized protein</fullName>
    </submittedName>
</protein>
<organism evidence="1 2">
    <name type="scientific">Caerostris darwini</name>
    <dbReference type="NCBI Taxonomy" id="1538125"/>
    <lineage>
        <taxon>Eukaryota</taxon>
        <taxon>Metazoa</taxon>
        <taxon>Ecdysozoa</taxon>
        <taxon>Arthropoda</taxon>
        <taxon>Chelicerata</taxon>
        <taxon>Arachnida</taxon>
        <taxon>Araneae</taxon>
        <taxon>Araneomorphae</taxon>
        <taxon>Entelegynae</taxon>
        <taxon>Araneoidea</taxon>
        <taxon>Araneidae</taxon>
        <taxon>Caerostris</taxon>
    </lineage>
</organism>
<dbReference type="EMBL" id="BPLQ01014278">
    <property type="protein sequence ID" value="GIY78816.1"/>
    <property type="molecule type" value="Genomic_DNA"/>
</dbReference>